<keyword evidence="3" id="KW-1185">Reference proteome</keyword>
<dbReference type="EMBL" id="JBHTBS010000003">
    <property type="protein sequence ID" value="MFC7337179.1"/>
    <property type="molecule type" value="Genomic_DNA"/>
</dbReference>
<feature type="transmembrane region" description="Helical" evidence="1">
    <location>
        <begin position="108"/>
        <end position="133"/>
    </location>
</feature>
<evidence type="ECO:0000313" key="3">
    <source>
        <dbReference type="Proteomes" id="UP001596472"/>
    </source>
</evidence>
<feature type="transmembrane region" description="Helical" evidence="1">
    <location>
        <begin position="76"/>
        <end position="96"/>
    </location>
</feature>
<reference evidence="3" key="1">
    <citation type="journal article" date="2019" name="Int. J. Syst. Evol. Microbiol.">
        <title>The Global Catalogue of Microorganisms (GCM) 10K type strain sequencing project: providing services to taxonomists for standard genome sequencing and annotation.</title>
        <authorList>
            <consortium name="The Broad Institute Genomics Platform"/>
            <consortium name="The Broad Institute Genome Sequencing Center for Infectious Disease"/>
            <person name="Wu L."/>
            <person name="Ma J."/>
        </authorList>
    </citation>
    <scope>NUCLEOTIDE SEQUENCE [LARGE SCALE GENOMIC DNA]</scope>
    <source>
        <strain evidence="3">CGMCC 4.1467</strain>
    </source>
</reference>
<keyword evidence="1" id="KW-0472">Membrane</keyword>
<feature type="transmembrane region" description="Helical" evidence="1">
    <location>
        <begin position="44"/>
        <end position="64"/>
    </location>
</feature>
<evidence type="ECO:0000313" key="2">
    <source>
        <dbReference type="EMBL" id="MFC7337179.1"/>
    </source>
</evidence>
<organism evidence="2 3">
    <name type="scientific">Haloferula chungangensis</name>
    <dbReference type="NCBI Taxonomy" id="1048331"/>
    <lineage>
        <taxon>Bacteria</taxon>
        <taxon>Pseudomonadati</taxon>
        <taxon>Verrucomicrobiota</taxon>
        <taxon>Verrucomicrobiia</taxon>
        <taxon>Verrucomicrobiales</taxon>
        <taxon>Verrucomicrobiaceae</taxon>
        <taxon>Haloferula</taxon>
    </lineage>
</organism>
<feature type="transmembrane region" description="Helical" evidence="1">
    <location>
        <begin position="161"/>
        <end position="183"/>
    </location>
</feature>
<name>A0ABW2L618_9BACT</name>
<evidence type="ECO:0000256" key="1">
    <source>
        <dbReference type="SAM" id="Phobius"/>
    </source>
</evidence>
<protein>
    <submittedName>
        <fullName evidence="2">Uncharacterized protein</fullName>
    </submittedName>
</protein>
<dbReference type="RefSeq" id="WP_379711263.1">
    <property type="nucleotide sequence ID" value="NZ_JBHTBS010000003.1"/>
</dbReference>
<keyword evidence="1" id="KW-1133">Transmembrane helix</keyword>
<comment type="caution">
    <text evidence="2">The sequence shown here is derived from an EMBL/GenBank/DDBJ whole genome shotgun (WGS) entry which is preliminary data.</text>
</comment>
<proteinExistence type="predicted"/>
<sequence length="188" mass="20563">MSENPYQAPTVSEVAAPAEALPEVVQIRQAHLRHEASLKGMGSLFFLGGVLVIISLLPLLTIPFAGEFHGVGWAEVLIIMMLITACVVQFVAWSGLRRLRPWSTVPAAILSALGLLAIGLGTIISIYFLYILFCKKGRFILSPAYQEIVAQTPGMKYKTPLWNWIVLGVIVLLAIAGVVYAVYYTTPY</sequence>
<dbReference type="Proteomes" id="UP001596472">
    <property type="component" value="Unassembled WGS sequence"/>
</dbReference>
<gene>
    <name evidence="2" type="ORF">ACFQY0_08320</name>
</gene>
<keyword evidence="1" id="KW-0812">Transmembrane</keyword>
<accession>A0ABW2L618</accession>